<evidence type="ECO:0000256" key="1">
    <source>
        <dbReference type="ARBA" id="ARBA00022859"/>
    </source>
</evidence>
<evidence type="ECO:0000256" key="3">
    <source>
        <dbReference type="ARBA" id="ARBA00043265"/>
    </source>
</evidence>
<dbReference type="Proteomes" id="UP001474421">
    <property type="component" value="Unassembled WGS sequence"/>
</dbReference>
<dbReference type="AlphaFoldDB" id="A0AAW1B7Z0"/>
<dbReference type="FunFam" id="2.60.40.10:FF:002426">
    <property type="entry name" value="Immunoglobulin heavy variable V15-2"/>
    <property type="match status" value="1"/>
</dbReference>
<evidence type="ECO:0000259" key="4">
    <source>
        <dbReference type="PROSITE" id="PS50835"/>
    </source>
</evidence>
<name>A0AAW1B7Z0_CROAD</name>
<reference evidence="5 6" key="1">
    <citation type="journal article" date="2024" name="Proc. Natl. Acad. Sci. U.S.A.">
        <title>The genetic regulatory architecture and epigenomic basis for age-related changes in rattlesnake venom.</title>
        <authorList>
            <person name="Hogan M.P."/>
            <person name="Holding M.L."/>
            <person name="Nystrom G.S."/>
            <person name="Colston T.J."/>
            <person name="Bartlett D.A."/>
            <person name="Mason A.J."/>
            <person name="Ellsworth S.A."/>
            <person name="Rautsaw R.M."/>
            <person name="Lawrence K.C."/>
            <person name="Strickland J.L."/>
            <person name="He B."/>
            <person name="Fraser P."/>
            <person name="Margres M.J."/>
            <person name="Gilbert D.M."/>
            <person name="Gibbs H.L."/>
            <person name="Parkinson C.L."/>
            <person name="Rokyta D.R."/>
        </authorList>
    </citation>
    <scope>NUCLEOTIDE SEQUENCE [LARGE SCALE GENOMIC DNA]</scope>
    <source>
        <strain evidence="5">DRR0105</strain>
    </source>
</reference>
<dbReference type="Gene3D" id="2.60.40.10">
    <property type="entry name" value="Immunoglobulins"/>
    <property type="match status" value="1"/>
</dbReference>
<feature type="non-terminal residue" evidence="5">
    <location>
        <position position="1"/>
    </location>
</feature>
<accession>A0AAW1B7Z0</accession>
<dbReference type="InterPro" id="IPR036179">
    <property type="entry name" value="Ig-like_dom_sf"/>
</dbReference>
<keyword evidence="6" id="KW-1185">Reference proteome</keyword>
<dbReference type="SMART" id="SM00409">
    <property type="entry name" value="IG"/>
    <property type="match status" value="1"/>
</dbReference>
<evidence type="ECO:0000313" key="5">
    <source>
        <dbReference type="EMBL" id="KAK9398093.1"/>
    </source>
</evidence>
<keyword evidence="3" id="KW-1280">Immunoglobulin</keyword>
<comment type="caution">
    <text evidence="5">The sequence shown here is derived from an EMBL/GenBank/DDBJ whole genome shotgun (WGS) entry which is preliminary data.</text>
</comment>
<dbReference type="InterPro" id="IPR013783">
    <property type="entry name" value="Ig-like_fold"/>
</dbReference>
<organism evidence="5 6">
    <name type="scientific">Crotalus adamanteus</name>
    <name type="common">Eastern diamondback rattlesnake</name>
    <dbReference type="NCBI Taxonomy" id="8729"/>
    <lineage>
        <taxon>Eukaryota</taxon>
        <taxon>Metazoa</taxon>
        <taxon>Chordata</taxon>
        <taxon>Craniata</taxon>
        <taxon>Vertebrata</taxon>
        <taxon>Euteleostomi</taxon>
        <taxon>Lepidosauria</taxon>
        <taxon>Squamata</taxon>
        <taxon>Bifurcata</taxon>
        <taxon>Unidentata</taxon>
        <taxon>Episquamata</taxon>
        <taxon>Toxicofera</taxon>
        <taxon>Serpentes</taxon>
        <taxon>Colubroidea</taxon>
        <taxon>Viperidae</taxon>
        <taxon>Crotalinae</taxon>
        <taxon>Crotalus</taxon>
    </lineage>
</organism>
<evidence type="ECO:0000313" key="6">
    <source>
        <dbReference type="Proteomes" id="UP001474421"/>
    </source>
</evidence>
<dbReference type="InterPro" id="IPR007110">
    <property type="entry name" value="Ig-like_dom"/>
</dbReference>
<dbReference type="EMBL" id="JAOTOJ010000008">
    <property type="protein sequence ID" value="KAK9398093.1"/>
    <property type="molecule type" value="Genomic_DNA"/>
</dbReference>
<dbReference type="GO" id="GO:0002250">
    <property type="term" value="P:adaptive immune response"/>
    <property type="evidence" value="ECO:0007669"/>
    <property type="project" value="UniProtKB-KW"/>
</dbReference>
<dbReference type="SMART" id="SM00406">
    <property type="entry name" value="IGv"/>
    <property type="match status" value="1"/>
</dbReference>
<dbReference type="SUPFAM" id="SSF48726">
    <property type="entry name" value="Immunoglobulin"/>
    <property type="match status" value="1"/>
</dbReference>
<dbReference type="PROSITE" id="PS50835">
    <property type="entry name" value="IG_LIKE"/>
    <property type="match status" value="1"/>
</dbReference>
<dbReference type="InterPro" id="IPR050199">
    <property type="entry name" value="IgHV"/>
</dbReference>
<dbReference type="GO" id="GO:0019814">
    <property type="term" value="C:immunoglobulin complex"/>
    <property type="evidence" value="ECO:0007669"/>
    <property type="project" value="UniProtKB-KW"/>
</dbReference>
<proteinExistence type="predicted"/>
<dbReference type="GO" id="GO:0005576">
    <property type="term" value="C:extracellular region"/>
    <property type="evidence" value="ECO:0007669"/>
    <property type="project" value="UniProtKB-ARBA"/>
</dbReference>
<protein>
    <recommendedName>
        <fullName evidence="4">Ig-like domain-containing protein</fullName>
    </recommendedName>
</protein>
<dbReference type="InterPro" id="IPR003599">
    <property type="entry name" value="Ig_sub"/>
</dbReference>
<keyword evidence="1" id="KW-0391">Immunity</keyword>
<evidence type="ECO:0000256" key="2">
    <source>
        <dbReference type="ARBA" id="ARBA00023130"/>
    </source>
</evidence>
<dbReference type="InterPro" id="IPR013106">
    <property type="entry name" value="Ig_V-set"/>
</dbReference>
<dbReference type="PANTHER" id="PTHR23266">
    <property type="entry name" value="IMMUNOGLOBULIN HEAVY CHAIN"/>
    <property type="match status" value="1"/>
</dbReference>
<keyword evidence="2" id="KW-1064">Adaptive immunity</keyword>
<dbReference type="Pfam" id="PF07686">
    <property type="entry name" value="V-set"/>
    <property type="match status" value="1"/>
</dbReference>
<gene>
    <name evidence="5" type="ORF">NXF25_021454</name>
</gene>
<feature type="domain" description="Ig-like" evidence="4">
    <location>
        <begin position="6"/>
        <end position="125"/>
    </location>
</feature>
<sequence>SKGAFSEVQLVSTGAGVVRLGDNLWLVCKVTGFSLQTQNYVWHWFRQPFGKGVEWVTGMHPYNGDKWYSHSMKNRASISADSSKNEFYLQLNTMSVADSAVYFCSREDTMRGVYLGSEQKQETVL</sequence>